<dbReference type="HOGENOM" id="CLU_1156979_0_0_1"/>
<evidence type="ECO:0000313" key="3">
    <source>
        <dbReference type="EMBL" id="EGO30064.1"/>
    </source>
</evidence>
<keyword evidence="2" id="KW-0732">Signal</keyword>
<dbReference type="EMBL" id="GL945429">
    <property type="protein sequence ID" value="EGO30064.1"/>
    <property type="molecule type" value="Genomic_DNA"/>
</dbReference>
<protein>
    <submittedName>
        <fullName evidence="3">Uncharacterized protein</fullName>
    </submittedName>
</protein>
<reference evidence="3" key="1">
    <citation type="submission" date="2011-04" db="EMBL/GenBank/DDBJ databases">
        <title>Evolution of plant cell wall degrading machinery underlies the functional diversity of forest fungi.</title>
        <authorList>
            <consortium name="US DOE Joint Genome Institute (JGI-PGF)"/>
            <person name="Eastwood D.C."/>
            <person name="Floudas D."/>
            <person name="Binder M."/>
            <person name="Majcherczyk A."/>
            <person name="Schneider P."/>
            <person name="Aerts A."/>
            <person name="Asiegbu F.O."/>
            <person name="Baker S.E."/>
            <person name="Barry K."/>
            <person name="Bendiksby M."/>
            <person name="Blumentritt M."/>
            <person name="Coutinho P.M."/>
            <person name="Cullen D."/>
            <person name="Cullen D."/>
            <person name="Gathman A."/>
            <person name="Goodell B."/>
            <person name="Henrissat B."/>
            <person name="Ihrmark K."/>
            <person name="Kauserud H."/>
            <person name="Kohler A."/>
            <person name="LaButti K."/>
            <person name="Lapidus A."/>
            <person name="Lavin J.L."/>
            <person name="Lee Y.-H."/>
            <person name="Lindquist E."/>
            <person name="Lilly W."/>
            <person name="Lucas S."/>
            <person name="Morin E."/>
            <person name="Murat C."/>
            <person name="Oguiza J.A."/>
            <person name="Park J."/>
            <person name="Pisabarro A.G."/>
            <person name="Riley R."/>
            <person name="Rosling A."/>
            <person name="Salamov A."/>
            <person name="Schmidt O."/>
            <person name="Schmutz J."/>
            <person name="Skrede I."/>
            <person name="Stenlid J."/>
            <person name="Wiebenga A."/>
            <person name="Xie X."/>
            <person name="Kues U."/>
            <person name="Hibbett D.S."/>
            <person name="Hoffmeister D."/>
            <person name="Hogberg N."/>
            <person name="Martin F."/>
            <person name="Grigoriev I.V."/>
            <person name="Watkinson S.C."/>
        </authorList>
    </citation>
    <scope>NUCLEOTIDE SEQUENCE</scope>
    <source>
        <strain evidence="3">S7.9</strain>
    </source>
</reference>
<proteinExistence type="predicted"/>
<feature type="signal peptide" evidence="2">
    <location>
        <begin position="1"/>
        <end position="17"/>
    </location>
</feature>
<dbReference type="AlphaFoldDB" id="F8NJL4"/>
<organism>
    <name type="scientific">Serpula lacrymans var. lacrymans (strain S7.9)</name>
    <name type="common">Dry rot fungus</name>
    <dbReference type="NCBI Taxonomy" id="578457"/>
    <lineage>
        <taxon>Eukaryota</taxon>
        <taxon>Fungi</taxon>
        <taxon>Dikarya</taxon>
        <taxon>Basidiomycota</taxon>
        <taxon>Agaricomycotina</taxon>
        <taxon>Agaricomycetes</taxon>
        <taxon>Agaricomycetidae</taxon>
        <taxon>Boletales</taxon>
        <taxon>Coniophorineae</taxon>
        <taxon>Serpulaceae</taxon>
        <taxon>Serpula</taxon>
    </lineage>
</organism>
<dbReference type="GeneID" id="18814274"/>
<name>F8NJL4_SERL9</name>
<feature type="region of interest" description="Disordered" evidence="1">
    <location>
        <begin position="82"/>
        <end position="113"/>
    </location>
</feature>
<feature type="chain" id="PRO_5003376153" evidence="2">
    <location>
        <begin position="18"/>
        <end position="240"/>
    </location>
</feature>
<accession>F8NJL4</accession>
<evidence type="ECO:0000256" key="2">
    <source>
        <dbReference type="SAM" id="SignalP"/>
    </source>
</evidence>
<sequence length="240" mass="25321">MFASLISALGLLSFVHAATIDYFAVSRPLAGLVAGFVNGGLHRNGFTNLSDKNYQLSALGVVISSQFSESNFDEEKLQRLHRRQDDATPTSPGNFDSRPTPAPTGDPSPSTTVHITSTGDFALLLPEMISDAESDGVAYCASSSSGCTRTFPSALITGAAVSQADDGSWIQITGCLDSSKFPFAQDDDGGQFDIRFPNGAQCSFGGYGSNLQPIVSAFAVVRLQTIKQIVTLIKIGRAAQ</sequence>
<evidence type="ECO:0000256" key="1">
    <source>
        <dbReference type="SAM" id="MobiDB-lite"/>
    </source>
</evidence>
<dbReference type="OrthoDB" id="3044029at2759"/>
<dbReference type="RefSeq" id="XP_007314306.1">
    <property type="nucleotide sequence ID" value="XM_007314244.1"/>
</dbReference>
<dbReference type="Proteomes" id="UP000008064">
    <property type="component" value="Unassembled WGS sequence"/>
</dbReference>
<gene>
    <name evidence="3" type="ORF">SERLADRAFT_433981</name>
</gene>
<dbReference type="KEGG" id="sla:SERLADRAFT_433981"/>